<protein>
    <recommendedName>
        <fullName evidence="3">DUF2867 domain-containing protein</fullName>
    </recommendedName>
</protein>
<evidence type="ECO:0000313" key="2">
    <source>
        <dbReference type="Proteomes" id="UP001172728"/>
    </source>
</evidence>
<reference evidence="1" key="1">
    <citation type="submission" date="2023-06" db="EMBL/GenBank/DDBJ databases">
        <title>Sysu t00192.</title>
        <authorList>
            <person name="Gao L."/>
            <person name="Fang B.-Z."/>
            <person name="Li W.-J."/>
        </authorList>
    </citation>
    <scope>NUCLEOTIDE SEQUENCE</scope>
    <source>
        <strain evidence="1">SYSU T00192</strain>
    </source>
</reference>
<comment type="caution">
    <text evidence="1">The sequence shown here is derived from an EMBL/GenBank/DDBJ whole genome shotgun (WGS) entry which is preliminary data.</text>
</comment>
<keyword evidence="2" id="KW-1185">Reference proteome</keyword>
<dbReference type="Proteomes" id="UP001172728">
    <property type="component" value="Unassembled WGS sequence"/>
</dbReference>
<evidence type="ECO:0008006" key="3">
    <source>
        <dbReference type="Google" id="ProtNLM"/>
    </source>
</evidence>
<accession>A0ABT8G6A2</accession>
<proteinExistence type="predicted"/>
<dbReference type="EMBL" id="JAUHPW010000001">
    <property type="protein sequence ID" value="MDN4474444.1"/>
    <property type="molecule type" value="Genomic_DNA"/>
</dbReference>
<sequence>MRWLVAECSHGGGGAGFARISPGINGAHRMHVEWTLDDPTRQKAVLFVYRHAPMRPLIRRFWVSALDRHAAENAA</sequence>
<evidence type="ECO:0000313" key="1">
    <source>
        <dbReference type="EMBL" id="MDN4474444.1"/>
    </source>
</evidence>
<name>A0ABT8G6A2_9MICO</name>
<organism evidence="1 2">
    <name type="scientific">Demequina litoralis</name>
    <dbReference type="NCBI Taxonomy" id="3051660"/>
    <lineage>
        <taxon>Bacteria</taxon>
        <taxon>Bacillati</taxon>
        <taxon>Actinomycetota</taxon>
        <taxon>Actinomycetes</taxon>
        <taxon>Micrococcales</taxon>
        <taxon>Demequinaceae</taxon>
        <taxon>Demequina</taxon>
    </lineage>
</organism>
<gene>
    <name evidence="1" type="ORF">QQX09_01090</name>
</gene>
<dbReference type="RefSeq" id="WP_301130864.1">
    <property type="nucleotide sequence ID" value="NZ_JAUHPW010000001.1"/>
</dbReference>